<evidence type="ECO:0000256" key="4">
    <source>
        <dbReference type="ARBA" id="ARBA00022801"/>
    </source>
</evidence>
<dbReference type="InterPro" id="IPR045121">
    <property type="entry name" value="CoAse"/>
</dbReference>
<dbReference type="PANTHER" id="PTHR12992:SF11">
    <property type="entry name" value="MITOCHONDRIAL COENZYME A DIPHOSPHATASE NUDT8"/>
    <property type="match status" value="1"/>
</dbReference>
<dbReference type="PROSITE" id="PS51462">
    <property type="entry name" value="NUDIX"/>
    <property type="match status" value="1"/>
</dbReference>
<dbReference type="SUPFAM" id="SSF55811">
    <property type="entry name" value="Nudix"/>
    <property type="match status" value="1"/>
</dbReference>
<keyword evidence="4 8" id="KW-0378">Hydrolase</keyword>
<reference evidence="8 9" key="1">
    <citation type="submission" date="2012-11" db="EMBL/GenBank/DDBJ databases">
        <title>Whole genome sequence of Acidocella aminolytica 101 = DSM 11237.</title>
        <authorList>
            <person name="Azuma Y."/>
            <person name="Higashiura N."/>
            <person name="Hirakawa H."/>
            <person name="Matsushita K."/>
        </authorList>
    </citation>
    <scope>NUCLEOTIDE SEQUENCE [LARGE SCALE GENOMIC DNA]</scope>
    <source>
        <strain evidence="9">101 / DSM 11237</strain>
    </source>
</reference>
<evidence type="ECO:0000256" key="6">
    <source>
        <dbReference type="ARBA" id="ARBA00023211"/>
    </source>
</evidence>
<dbReference type="AlphaFoldDB" id="A0A0D6PFR9"/>
<comment type="cofactor">
    <cofactor evidence="1">
        <name>Mn(2+)</name>
        <dbReference type="ChEBI" id="CHEBI:29035"/>
    </cofactor>
</comment>
<accession>A0A0D6PFR9</accession>
<dbReference type="Gene3D" id="3.90.79.10">
    <property type="entry name" value="Nucleoside Triphosphate Pyrophosphohydrolase"/>
    <property type="match status" value="1"/>
</dbReference>
<comment type="cofactor">
    <cofactor evidence="2">
        <name>Mg(2+)</name>
        <dbReference type="ChEBI" id="CHEBI:18420"/>
    </cofactor>
</comment>
<dbReference type="InterPro" id="IPR000086">
    <property type="entry name" value="NUDIX_hydrolase_dom"/>
</dbReference>
<sequence length="180" mass="19762">MRAAFPAGLAHESLAPGRLRQAAVLVGMEPGKGVWLTRRSARMPTHAGQISFPGGKIEKFDSSPEAAALREAREEIGLDPAPVAILGRLRDHITGTGFHITPVVALLPEGVRLAPEENEVEALFPLPFSDLLNPEFPVRRKGVWRGGERAFWVWPHQDYVIWGATAEILRRLALRLRGGV</sequence>
<evidence type="ECO:0000259" key="7">
    <source>
        <dbReference type="PROSITE" id="PS51462"/>
    </source>
</evidence>
<keyword evidence="6" id="KW-0464">Manganese</keyword>
<name>A0A0D6PFR9_9PROT</name>
<dbReference type="PANTHER" id="PTHR12992">
    <property type="entry name" value="NUDIX HYDROLASE"/>
    <property type="match status" value="1"/>
</dbReference>
<keyword evidence="5" id="KW-0460">Magnesium</keyword>
<evidence type="ECO:0000256" key="5">
    <source>
        <dbReference type="ARBA" id="ARBA00022842"/>
    </source>
</evidence>
<evidence type="ECO:0000256" key="2">
    <source>
        <dbReference type="ARBA" id="ARBA00001946"/>
    </source>
</evidence>
<dbReference type="Proteomes" id="UP000032668">
    <property type="component" value="Unassembled WGS sequence"/>
</dbReference>
<dbReference type="STRING" id="1120923.SAMN02746095_01944"/>
<dbReference type="Pfam" id="PF00293">
    <property type="entry name" value="NUDIX"/>
    <property type="match status" value="1"/>
</dbReference>
<evidence type="ECO:0000256" key="3">
    <source>
        <dbReference type="ARBA" id="ARBA00022723"/>
    </source>
</evidence>
<protein>
    <submittedName>
        <fullName evidence="8">Phosphohydrolase/NUDIX hydrolase</fullName>
    </submittedName>
</protein>
<proteinExistence type="predicted"/>
<dbReference type="CDD" id="cd03426">
    <property type="entry name" value="NUDIX_CoAse_Nudt7"/>
    <property type="match status" value="1"/>
</dbReference>
<dbReference type="EMBL" id="BANC01000025">
    <property type="protein sequence ID" value="GAN79679.1"/>
    <property type="molecule type" value="Genomic_DNA"/>
</dbReference>
<organism evidence="8 9">
    <name type="scientific">Acidocella aminolytica 101 = DSM 11237</name>
    <dbReference type="NCBI Taxonomy" id="1120923"/>
    <lineage>
        <taxon>Bacteria</taxon>
        <taxon>Pseudomonadati</taxon>
        <taxon>Pseudomonadota</taxon>
        <taxon>Alphaproteobacteria</taxon>
        <taxon>Acetobacterales</taxon>
        <taxon>Acidocellaceae</taxon>
        <taxon>Acidocella</taxon>
    </lineage>
</organism>
<dbReference type="NCBIfam" id="NF007980">
    <property type="entry name" value="PRK10707.1"/>
    <property type="match status" value="1"/>
</dbReference>
<dbReference type="InterPro" id="IPR015797">
    <property type="entry name" value="NUDIX_hydrolase-like_dom_sf"/>
</dbReference>
<evidence type="ECO:0000313" key="8">
    <source>
        <dbReference type="EMBL" id="GAN79679.1"/>
    </source>
</evidence>
<evidence type="ECO:0000256" key="1">
    <source>
        <dbReference type="ARBA" id="ARBA00001936"/>
    </source>
</evidence>
<feature type="domain" description="Nudix hydrolase" evidence="7">
    <location>
        <begin position="18"/>
        <end position="150"/>
    </location>
</feature>
<comment type="caution">
    <text evidence="8">The sequence shown here is derived from an EMBL/GenBank/DDBJ whole genome shotgun (WGS) entry which is preliminary data.</text>
</comment>
<keyword evidence="9" id="KW-1185">Reference proteome</keyword>
<dbReference type="GO" id="GO:0010945">
    <property type="term" value="F:coenzyme A diphosphatase activity"/>
    <property type="evidence" value="ECO:0007669"/>
    <property type="project" value="InterPro"/>
</dbReference>
<keyword evidence="3" id="KW-0479">Metal-binding</keyword>
<evidence type="ECO:0000313" key="9">
    <source>
        <dbReference type="Proteomes" id="UP000032668"/>
    </source>
</evidence>
<gene>
    <name evidence="8" type="ORF">Aam_025_067</name>
</gene>
<dbReference type="GO" id="GO:0046872">
    <property type="term" value="F:metal ion binding"/>
    <property type="evidence" value="ECO:0007669"/>
    <property type="project" value="UniProtKB-KW"/>
</dbReference>